<protein>
    <recommendedName>
        <fullName evidence="4">tRNA pseudouridine synthase A</fullName>
        <ecNumber evidence="4">5.4.99.12</ecNumber>
    </recommendedName>
    <alternativeName>
        <fullName evidence="4">tRNA pseudouridine(38-40) synthase</fullName>
    </alternativeName>
    <alternativeName>
        <fullName evidence="4">tRNA pseudouridylate synthase I</fullName>
    </alternativeName>
    <alternativeName>
        <fullName evidence="4">tRNA-uridine isomerase I</fullName>
    </alternativeName>
</protein>
<dbReference type="GO" id="GO:0003723">
    <property type="term" value="F:RNA binding"/>
    <property type="evidence" value="ECO:0007669"/>
    <property type="project" value="InterPro"/>
</dbReference>
<dbReference type="GO" id="GO:0031119">
    <property type="term" value="P:tRNA pseudouridine synthesis"/>
    <property type="evidence" value="ECO:0007669"/>
    <property type="project" value="UniProtKB-UniRule"/>
</dbReference>
<dbReference type="PANTHER" id="PTHR11142">
    <property type="entry name" value="PSEUDOURIDYLATE SYNTHASE"/>
    <property type="match status" value="1"/>
</dbReference>
<organism evidence="9 10">
    <name type="scientific">Croceitalea dokdonensis DOKDO 023</name>
    <dbReference type="NCBI Taxonomy" id="1300341"/>
    <lineage>
        <taxon>Bacteria</taxon>
        <taxon>Pseudomonadati</taxon>
        <taxon>Bacteroidota</taxon>
        <taxon>Flavobacteriia</taxon>
        <taxon>Flavobacteriales</taxon>
        <taxon>Flavobacteriaceae</taxon>
        <taxon>Croceitalea</taxon>
    </lineage>
</organism>
<accession>A0A0P7ABU4</accession>
<dbReference type="Gene3D" id="3.30.70.580">
    <property type="entry name" value="Pseudouridine synthase I, catalytic domain, N-terminal subdomain"/>
    <property type="match status" value="1"/>
</dbReference>
<dbReference type="STRING" id="1300341.I595_3147"/>
<feature type="binding site" evidence="4 6">
    <location>
        <position position="109"/>
    </location>
    <ligand>
        <name>substrate</name>
    </ligand>
</feature>
<gene>
    <name evidence="4" type="primary">truA</name>
    <name evidence="9" type="ORF">I595_3147</name>
</gene>
<keyword evidence="2 4" id="KW-0819">tRNA processing</keyword>
<evidence type="ECO:0000256" key="3">
    <source>
        <dbReference type="ARBA" id="ARBA00023235"/>
    </source>
</evidence>
<dbReference type="PATRIC" id="fig|1300341.3.peg.3295"/>
<dbReference type="EMBL" id="LDJX01000007">
    <property type="protein sequence ID" value="KPM30651.1"/>
    <property type="molecule type" value="Genomic_DNA"/>
</dbReference>
<dbReference type="OrthoDB" id="9811823at2"/>
<evidence type="ECO:0000313" key="10">
    <source>
        <dbReference type="Proteomes" id="UP000050280"/>
    </source>
</evidence>
<dbReference type="InterPro" id="IPR001406">
    <property type="entry name" value="PsdUridine_synth_TruA"/>
</dbReference>
<comment type="subunit">
    <text evidence="4">Homodimer.</text>
</comment>
<reference evidence="9 10" key="1">
    <citation type="submission" date="2015-09" db="EMBL/GenBank/DDBJ databases">
        <title>Genome sequence of the marine flavobacterium Croceitalea dokdonensis DOKDO 023 that contains proton- and sodium-pumping rhodopsins.</title>
        <authorList>
            <person name="Kwon S.-K."/>
            <person name="Lee H.K."/>
            <person name="Kwak M.-J."/>
            <person name="Kim J.F."/>
        </authorList>
    </citation>
    <scope>NUCLEOTIDE SEQUENCE [LARGE SCALE GENOMIC DNA]</scope>
    <source>
        <strain evidence="9 10">DOKDO 023</strain>
    </source>
</reference>
<dbReference type="FunFam" id="3.30.70.580:FF:000001">
    <property type="entry name" value="tRNA pseudouridine synthase A"/>
    <property type="match status" value="1"/>
</dbReference>
<dbReference type="PANTHER" id="PTHR11142:SF0">
    <property type="entry name" value="TRNA PSEUDOURIDINE SYNTHASE-LIKE 1"/>
    <property type="match status" value="1"/>
</dbReference>
<dbReference type="Gene3D" id="3.30.70.660">
    <property type="entry name" value="Pseudouridine synthase I, catalytic domain, C-terminal subdomain"/>
    <property type="match status" value="1"/>
</dbReference>
<dbReference type="NCBIfam" id="TIGR00071">
    <property type="entry name" value="hisT_truA"/>
    <property type="match status" value="1"/>
</dbReference>
<evidence type="ECO:0000256" key="7">
    <source>
        <dbReference type="RuleBase" id="RU003792"/>
    </source>
</evidence>
<evidence type="ECO:0000256" key="5">
    <source>
        <dbReference type="PIRSR" id="PIRSR001430-1"/>
    </source>
</evidence>
<dbReference type="HAMAP" id="MF_00171">
    <property type="entry name" value="TruA"/>
    <property type="match status" value="1"/>
</dbReference>
<dbReference type="InterPro" id="IPR020095">
    <property type="entry name" value="PsdUridine_synth_TruA_C"/>
</dbReference>
<comment type="function">
    <text evidence="4">Formation of pseudouridine at positions 38, 39 and 40 in the anticodon stem and loop of transfer RNAs.</text>
</comment>
<evidence type="ECO:0000256" key="1">
    <source>
        <dbReference type="ARBA" id="ARBA00009375"/>
    </source>
</evidence>
<proteinExistence type="inferred from homology"/>
<dbReference type="Proteomes" id="UP000050280">
    <property type="component" value="Unassembled WGS sequence"/>
</dbReference>
<dbReference type="CDD" id="cd02570">
    <property type="entry name" value="PseudoU_synth_EcTruA"/>
    <property type="match status" value="1"/>
</dbReference>
<evidence type="ECO:0000256" key="6">
    <source>
        <dbReference type="PIRSR" id="PIRSR001430-2"/>
    </source>
</evidence>
<name>A0A0P7ABU4_9FLAO</name>
<dbReference type="RefSeq" id="WP_054560144.1">
    <property type="nucleotide sequence ID" value="NZ_LDJX01000007.1"/>
</dbReference>
<sequence length="247" mass="28173">MRYFIQFSFFGKAYHGWQVQPNALTVQQVLQETMSTLLRADIKLVGAGRTDTGVHAKQLFAHFDVSNRLCIKETVQKLNSFLPADIAVQQIFEVGPEAHARFDAISRTYEYHITQKKNPFLSDFAHFLWTPLDVDAMNQAASILLEYTDFECFSRSQTDVKTFLCHVTHAQWKHEPERLVFTITANRFLRNMVRAIVGTLLPIGLGKFPVEQMRKVIESKDRGMAGASAPAKGLYLTEVNYPENIRS</sequence>
<dbReference type="GO" id="GO:0160147">
    <property type="term" value="F:tRNA pseudouridine(38-40) synthase activity"/>
    <property type="evidence" value="ECO:0007669"/>
    <property type="project" value="UniProtKB-EC"/>
</dbReference>
<dbReference type="InterPro" id="IPR020094">
    <property type="entry name" value="TruA/RsuA/RluB/E/F_N"/>
</dbReference>
<dbReference type="EC" id="5.4.99.12" evidence="4"/>
<comment type="caution">
    <text evidence="4">Lacks conserved residue(s) required for the propagation of feature annotation.</text>
</comment>
<keyword evidence="3 4" id="KW-0413">Isomerase</keyword>
<evidence type="ECO:0000256" key="4">
    <source>
        <dbReference type="HAMAP-Rule" id="MF_00171"/>
    </source>
</evidence>
<evidence type="ECO:0000313" key="9">
    <source>
        <dbReference type="EMBL" id="KPM30651.1"/>
    </source>
</evidence>
<dbReference type="PIRSF" id="PIRSF001430">
    <property type="entry name" value="tRNA_psdUrid_synth"/>
    <property type="match status" value="1"/>
</dbReference>
<keyword evidence="10" id="KW-1185">Reference proteome</keyword>
<dbReference type="Pfam" id="PF01416">
    <property type="entry name" value="PseudoU_synth_1"/>
    <property type="match status" value="2"/>
</dbReference>
<evidence type="ECO:0000256" key="2">
    <source>
        <dbReference type="ARBA" id="ARBA00022694"/>
    </source>
</evidence>
<feature type="domain" description="Pseudouridine synthase I TruA alpha/beta" evidence="8">
    <location>
        <begin position="148"/>
        <end position="242"/>
    </location>
</feature>
<comment type="caution">
    <text evidence="9">The sequence shown here is derived from an EMBL/GenBank/DDBJ whole genome shotgun (WGS) entry which is preliminary data.</text>
</comment>
<comment type="similarity">
    <text evidence="1 4 7">Belongs to the tRNA pseudouridine synthase TruA family.</text>
</comment>
<evidence type="ECO:0000259" key="8">
    <source>
        <dbReference type="Pfam" id="PF01416"/>
    </source>
</evidence>
<feature type="domain" description="Pseudouridine synthase I TruA alpha/beta" evidence="8">
    <location>
        <begin position="8"/>
        <end position="103"/>
    </location>
</feature>
<dbReference type="InterPro" id="IPR020097">
    <property type="entry name" value="PsdUridine_synth_TruA_a/b_dom"/>
</dbReference>
<dbReference type="AlphaFoldDB" id="A0A0P7ABU4"/>
<dbReference type="InterPro" id="IPR020103">
    <property type="entry name" value="PsdUridine_synth_cat_dom_sf"/>
</dbReference>
<feature type="active site" description="Nucleophile" evidence="4 5">
    <location>
        <position position="51"/>
    </location>
</feature>
<comment type="catalytic activity">
    <reaction evidence="4 7">
        <text>uridine(38/39/40) in tRNA = pseudouridine(38/39/40) in tRNA</text>
        <dbReference type="Rhea" id="RHEA:22376"/>
        <dbReference type="Rhea" id="RHEA-COMP:10085"/>
        <dbReference type="Rhea" id="RHEA-COMP:10087"/>
        <dbReference type="ChEBI" id="CHEBI:65314"/>
        <dbReference type="ChEBI" id="CHEBI:65315"/>
        <dbReference type="EC" id="5.4.99.12"/>
    </reaction>
</comment>
<dbReference type="SUPFAM" id="SSF55120">
    <property type="entry name" value="Pseudouridine synthase"/>
    <property type="match status" value="1"/>
</dbReference>